<feature type="non-terminal residue" evidence="1">
    <location>
        <position position="154"/>
    </location>
</feature>
<gene>
    <name evidence="1" type="ORF">CPELLU_LOCUS17946</name>
</gene>
<comment type="caution">
    <text evidence="1">The sequence shown here is derived from an EMBL/GenBank/DDBJ whole genome shotgun (WGS) entry which is preliminary data.</text>
</comment>
<organism evidence="1 2">
    <name type="scientific">Cetraspora pellucida</name>
    <dbReference type="NCBI Taxonomy" id="1433469"/>
    <lineage>
        <taxon>Eukaryota</taxon>
        <taxon>Fungi</taxon>
        <taxon>Fungi incertae sedis</taxon>
        <taxon>Mucoromycota</taxon>
        <taxon>Glomeromycotina</taxon>
        <taxon>Glomeromycetes</taxon>
        <taxon>Diversisporales</taxon>
        <taxon>Gigasporaceae</taxon>
        <taxon>Cetraspora</taxon>
    </lineage>
</organism>
<sequence>VGEHTHSSLPPSHIPEAIKNYINKMINNAFEYLDHITPQKIILKQAIKLYEAKYFQIYLTYKPVQGKINVFELNKYDKNHQIIGKTTNVTELAHADIKHDGKELSLMNAIEKAQRLDIQKFTTYKIQDKYEIAKTERNNRLISHASQSIKYYDK</sequence>
<dbReference type="Proteomes" id="UP000789759">
    <property type="component" value="Unassembled WGS sequence"/>
</dbReference>
<proteinExistence type="predicted"/>
<evidence type="ECO:0000313" key="1">
    <source>
        <dbReference type="EMBL" id="CAG8803833.1"/>
    </source>
</evidence>
<dbReference type="EMBL" id="CAJVQA010032953">
    <property type="protein sequence ID" value="CAG8803833.1"/>
    <property type="molecule type" value="Genomic_DNA"/>
</dbReference>
<name>A0A9N9PCI4_9GLOM</name>
<keyword evidence="2" id="KW-1185">Reference proteome</keyword>
<reference evidence="1" key="1">
    <citation type="submission" date="2021-06" db="EMBL/GenBank/DDBJ databases">
        <authorList>
            <person name="Kallberg Y."/>
            <person name="Tangrot J."/>
            <person name="Rosling A."/>
        </authorList>
    </citation>
    <scope>NUCLEOTIDE SEQUENCE</scope>
    <source>
        <strain evidence="1">FL966</strain>
    </source>
</reference>
<dbReference type="AlphaFoldDB" id="A0A9N9PCI4"/>
<dbReference type="OrthoDB" id="2447531at2759"/>
<protein>
    <submittedName>
        <fullName evidence="1">14162_t:CDS:1</fullName>
    </submittedName>
</protein>
<evidence type="ECO:0000313" key="2">
    <source>
        <dbReference type="Proteomes" id="UP000789759"/>
    </source>
</evidence>
<accession>A0A9N9PCI4</accession>